<dbReference type="InterPro" id="IPR011055">
    <property type="entry name" value="Dup_hybrid_motif"/>
</dbReference>
<evidence type="ECO:0000313" key="3">
    <source>
        <dbReference type="Proteomes" id="UP000466785"/>
    </source>
</evidence>
<dbReference type="InterPro" id="IPR016047">
    <property type="entry name" value="M23ase_b-sheet_dom"/>
</dbReference>
<keyword evidence="3" id="KW-1185">Reference proteome</keyword>
<dbReference type="EMBL" id="AP022571">
    <property type="protein sequence ID" value="BBX54530.1"/>
    <property type="molecule type" value="Genomic_DNA"/>
</dbReference>
<evidence type="ECO:0000313" key="2">
    <source>
        <dbReference type="EMBL" id="BBX54530.1"/>
    </source>
</evidence>
<reference evidence="2 3" key="1">
    <citation type="journal article" date="2019" name="Emerg. Microbes Infect.">
        <title>Comprehensive subspecies identification of 175 nontuberculous mycobacteria species based on 7547 genomic profiles.</title>
        <authorList>
            <person name="Matsumoto Y."/>
            <person name="Kinjo T."/>
            <person name="Motooka D."/>
            <person name="Nabeya D."/>
            <person name="Jung N."/>
            <person name="Uechi K."/>
            <person name="Horii T."/>
            <person name="Iida T."/>
            <person name="Fujita J."/>
            <person name="Nakamura S."/>
        </authorList>
    </citation>
    <scope>NUCLEOTIDE SEQUENCE [LARGE SCALE GENOMIC DNA]</scope>
    <source>
        <strain evidence="2 3">JCM 12603</strain>
        <plasmid evidence="3">pjcm12603 dna</plasmid>
    </source>
</reference>
<dbReference type="PANTHER" id="PTHR21666:SF270">
    <property type="entry name" value="MUREIN HYDROLASE ACTIVATOR ENVC"/>
    <property type="match status" value="1"/>
</dbReference>
<dbReference type="GO" id="GO:0004222">
    <property type="term" value="F:metalloendopeptidase activity"/>
    <property type="evidence" value="ECO:0007669"/>
    <property type="project" value="TreeGrafter"/>
</dbReference>
<sequence>MVHHRIARPDASLDRGTDVTEIIAFDEFGAMVDVAGSHGDPFAIDYEVLSAPELDDLNDVADESPRLLLLPKGESNAATPAVPIPIDGASAREGQRLSGRAALKGVSVRSSRGAHRRTSEATGAAHSRLVITAVAAGAVAAAANTAVNAAETQQPVLVADTAASLAARPEASGMQIIPVANSFDAGIHRQESARGAAFAEERAQREARLLRPQFTFPAQGMLTSGFGARWGTLHAGLDVANAVGTPIYAASDGEVIASGPTPGFGMWVKIRAADGTVTLYGHVETTLVQTGQLVMAGDQIATMGNRGNSTGPHLHFEVHRNGSDKADPMAWLGERGVSNLY</sequence>
<protein>
    <submittedName>
        <fullName evidence="2">Membrane protein</fullName>
    </submittedName>
</protein>
<gene>
    <name evidence="2" type="ORF">MPOR_55560</name>
</gene>
<name>A0A6N4VKJ5_9MYCO</name>
<dbReference type="AlphaFoldDB" id="A0A6N4VKJ5"/>
<dbReference type="CDD" id="cd12797">
    <property type="entry name" value="M23_peptidase"/>
    <property type="match status" value="1"/>
</dbReference>
<dbReference type="Proteomes" id="UP000466785">
    <property type="component" value="Plasmid pJCM12603"/>
</dbReference>
<proteinExistence type="predicted"/>
<dbReference type="KEGG" id="mpof:MPOR_55560"/>
<dbReference type="SUPFAM" id="SSF51261">
    <property type="entry name" value="Duplicated hybrid motif"/>
    <property type="match status" value="1"/>
</dbReference>
<feature type="domain" description="M23ase beta-sheet core" evidence="1">
    <location>
        <begin position="233"/>
        <end position="323"/>
    </location>
</feature>
<organism evidence="2 3">
    <name type="scientific">Mycolicibacterium poriferae</name>
    <dbReference type="NCBI Taxonomy" id="39694"/>
    <lineage>
        <taxon>Bacteria</taxon>
        <taxon>Bacillati</taxon>
        <taxon>Actinomycetota</taxon>
        <taxon>Actinomycetes</taxon>
        <taxon>Mycobacteriales</taxon>
        <taxon>Mycobacteriaceae</taxon>
        <taxon>Mycolicibacterium</taxon>
    </lineage>
</organism>
<dbReference type="PANTHER" id="PTHR21666">
    <property type="entry name" value="PEPTIDASE-RELATED"/>
    <property type="match status" value="1"/>
</dbReference>
<dbReference type="Gene3D" id="2.70.70.10">
    <property type="entry name" value="Glucose Permease (Domain IIA)"/>
    <property type="match status" value="1"/>
</dbReference>
<accession>A0A6N4VKJ5</accession>
<keyword evidence="2" id="KW-0614">Plasmid</keyword>
<geneLocation type="plasmid" evidence="3">
    <name>pjcm12603 dna</name>
</geneLocation>
<dbReference type="Pfam" id="PF01551">
    <property type="entry name" value="Peptidase_M23"/>
    <property type="match status" value="1"/>
</dbReference>
<dbReference type="RefSeq" id="WP_163681272.1">
    <property type="nucleotide sequence ID" value="NZ_AP022571.1"/>
</dbReference>
<dbReference type="InterPro" id="IPR050570">
    <property type="entry name" value="Cell_wall_metabolism_enzyme"/>
</dbReference>
<evidence type="ECO:0000259" key="1">
    <source>
        <dbReference type="Pfam" id="PF01551"/>
    </source>
</evidence>